<organism evidence="3 4">
    <name type="scientific">Ceratopteris richardii</name>
    <name type="common">Triangle waterfern</name>
    <dbReference type="NCBI Taxonomy" id="49495"/>
    <lineage>
        <taxon>Eukaryota</taxon>
        <taxon>Viridiplantae</taxon>
        <taxon>Streptophyta</taxon>
        <taxon>Embryophyta</taxon>
        <taxon>Tracheophyta</taxon>
        <taxon>Polypodiopsida</taxon>
        <taxon>Polypodiidae</taxon>
        <taxon>Polypodiales</taxon>
        <taxon>Pteridineae</taxon>
        <taxon>Pteridaceae</taxon>
        <taxon>Parkerioideae</taxon>
        <taxon>Ceratopteris</taxon>
    </lineage>
</organism>
<dbReference type="SUPFAM" id="SSF53756">
    <property type="entry name" value="UDP-Glycosyltransferase/glycogen phosphorylase"/>
    <property type="match status" value="1"/>
</dbReference>
<comment type="caution">
    <text evidence="3">The sequence shown here is derived from an EMBL/GenBank/DDBJ whole genome shotgun (WGS) entry which is preliminary data.</text>
</comment>
<dbReference type="OMA" id="SMANMET"/>
<evidence type="ECO:0000256" key="1">
    <source>
        <dbReference type="ARBA" id="ARBA00009995"/>
    </source>
</evidence>
<dbReference type="FunFam" id="3.40.50.2000:FF:000056">
    <property type="entry name" value="Glycosyltransferase"/>
    <property type="match status" value="1"/>
</dbReference>
<dbReference type="GO" id="GO:0080043">
    <property type="term" value="F:quercetin 3-O-glucosyltransferase activity"/>
    <property type="evidence" value="ECO:0007669"/>
    <property type="project" value="TreeGrafter"/>
</dbReference>
<dbReference type="Pfam" id="PF00201">
    <property type="entry name" value="UDPGT"/>
    <property type="match status" value="1"/>
</dbReference>
<evidence type="ECO:0008006" key="5">
    <source>
        <dbReference type="Google" id="ProtNLM"/>
    </source>
</evidence>
<evidence type="ECO:0000313" key="3">
    <source>
        <dbReference type="EMBL" id="KAH7387547.1"/>
    </source>
</evidence>
<sequence length="462" mass="50806">MASEKEQQRMVAKSVWILPFAQQGHINPMIQLAKALASRGALITFLVPQTTLSARSSLEMPGISFLGVDDELPPERSRGSNFRDSIDSMINMEGHFARLVAECREQIAILIYDAFMTWAPKIASALSVNSSCFFTSNATCGALFQQIPTLIERGILPFRPDDDSPLPTTKVRDLDGVPDILPEEFPLCATFSASHFRYKFITQIGATLGGATSIIVNTVEELEPEGIAALNAHAPVFAVGPLLLVSGRPTRLAVNYWPEDDHCLPWLDSQPPSSVLFVSFGSVASLSLNQFEELATGLEASRQRFLWVVRPDSIDVPLQQALPAGFIERTKDRCTIISWGPQLLILSHPSIGGFFTHGGWNSISENISTGSVPMICWPHVAEQRLNRFLMSHMWKIGLRLKHREDGSVSSEEIAGAITNLFHGREATELRNASKQLGELVKKAAVEGGSSFKNLCDFYSLIL</sequence>
<protein>
    <recommendedName>
        <fullName evidence="5">Glycosyltransferase</fullName>
    </recommendedName>
</protein>
<dbReference type="AlphaFoldDB" id="A0A8T2SXJ4"/>
<keyword evidence="4" id="KW-1185">Reference proteome</keyword>
<dbReference type="OrthoDB" id="5835829at2759"/>
<accession>A0A8T2SXJ4</accession>
<dbReference type="InterPro" id="IPR002213">
    <property type="entry name" value="UDP_glucos_trans"/>
</dbReference>
<dbReference type="PANTHER" id="PTHR11926">
    <property type="entry name" value="GLUCOSYL/GLUCURONOSYL TRANSFERASES"/>
    <property type="match status" value="1"/>
</dbReference>
<dbReference type="GO" id="GO:0080044">
    <property type="term" value="F:quercetin 7-O-glucosyltransferase activity"/>
    <property type="evidence" value="ECO:0007669"/>
    <property type="project" value="TreeGrafter"/>
</dbReference>
<dbReference type="CDD" id="cd03784">
    <property type="entry name" value="GT1_Gtf-like"/>
    <property type="match status" value="1"/>
</dbReference>
<evidence type="ECO:0000313" key="4">
    <source>
        <dbReference type="Proteomes" id="UP000825935"/>
    </source>
</evidence>
<reference evidence="3" key="1">
    <citation type="submission" date="2021-08" db="EMBL/GenBank/DDBJ databases">
        <title>WGS assembly of Ceratopteris richardii.</title>
        <authorList>
            <person name="Marchant D.B."/>
            <person name="Chen G."/>
            <person name="Jenkins J."/>
            <person name="Shu S."/>
            <person name="Leebens-Mack J."/>
            <person name="Grimwood J."/>
            <person name="Schmutz J."/>
            <person name="Soltis P."/>
            <person name="Soltis D."/>
            <person name="Chen Z.-H."/>
        </authorList>
    </citation>
    <scope>NUCLEOTIDE SEQUENCE</scope>
    <source>
        <strain evidence="3">Whitten #5841</strain>
        <tissue evidence="3">Leaf</tissue>
    </source>
</reference>
<dbReference type="Gene3D" id="3.40.50.2000">
    <property type="entry name" value="Glycogen Phosphorylase B"/>
    <property type="match status" value="2"/>
</dbReference>
<keyword evidence="2" id="KW-0808">Transferase</keyword>
<name>A0A8T2SXJ4_CERRI</name>
<proteinExistence type="inferred from homology"/>
<dbReference type="EMBL" id="CM035421">
    <property type="protein sequence ID" value="KAH7387547.1"/>
    <property type="molecule type" value="Genomic_DNA"/>
</dbReference>
<evidence type="ECO:0000256" key="2">
    <source>
        <dbReference type="ARBA" id="ARBA00022679"/>
    </source>
</evidence>
<comment type="similarity">
    <text evidence="1">Belongs to the UDP-glycosyltransferase family.</text>
</comment>
<dbReference type="PANTHER" id="PTHR11926:SF774">
    <property type="entry name" value="UDP-GLYCOSYLTRANSFERASE 85A1-RELATED"/>
    <property type="match status" value="1"/>
</dbReference>
<dbReference type="Proteomes" id="UP000825935">
    <property type="component" value="Chromosome 16"/>
</dbReference>
<gene>
    <name evidence="3" type="ORF">KP509_16G029000</name>
</gene>